<dbReference type="eggNOG" id="ENOG502S6E9">
    <property type="taxonomic scope" value="Eukaryota"/>
</dbReference>
<dbReference type="GO" id="GO:0008234">
    <property type="term" value="F:cysteine-type peptidase activity"/>
    <property type="evidence" value="ECO:0007669"/>
    <property type="project" value="InterPro"/>
</dbReference>
<dbReference type="InterPro" id="IPR038765">
    <property type="entry name" value="Papain-like_cys_pep_sf"/>
</dbReference>
<evidence type="ECO:0000256" key="1">
    <source>
        <dbReference type="ARBA" id="ARBA00005234"/>
    </source>
</evidence>
<dbReference type="Proteomes" id="UP000032141">
    <property type="component" value="Chromosome C4"/>
</dbReference>
<feature type="region of interest" description="Disordered" evidence="4">
    <location>
        <begin position="256"/>
        <end position="289"/>
    </location>
</feature>
<evidence type="ECO:0000256" key="2">
    <source>
        <dbReference type="ARBA" id="ARBA00022670"/>
    </source>
</evidence>
<dbReference type="Pfam" id="PF09331">
    <property type="entry name" value="DUF1985"/>
    <property type="match status" value="1"/>
</dbReference>
<evidence type="ECO:0000256" key="3">
    <source>
        <dbReference type="ARBA" id="ARBA00022801"/>
    </source>
</evidence>
<comment type="similarity">
    <text evidence="1">Belongs to the peptidase C48 family.</text>
</comment>
<dbReference type="PANTHER" id="PTHR48449">
    <property type="entry name" value="DUF1985 DOMAIN-CONTAINING PROTEIN"/>
    <property type="match status" value="1"/>
</dbReference>
<accession>A0A0D3C380</accession>
<dbReference type="Gramene" id="Bo4g173540.1">
    <property type="protein sequence ID" value="Bo4g173540.1"/>
    <property type="gene ID" value="Bo4g173540"/>
</dbReference>
<dbReference type="HOGENOM" id="CLU_016248_1_0_1"/>
<reference evidence="6 7" key="1">
    <citation type="journal article" date="2014" name="Genome Biol.">
        <title>Transcriptome and methylome profiling reveals relics of genome dominance in the mesopolyploid Brassica oleracea.</title>
        <authorList>
            <person name="Parkin I.A."/>
            <person name="Koh C."/>
            <person name="Tang H."/>
            <person name="Robinson S.J."/>
            <person name="Kagale S."/>
            <person name="Clarke W.E."/>
            <person name="Town C.D."/>
            <person name="Nixon J."/>
            <person name="Krishnakumar V."/>
            <person name="Bidwell S.L."/>
            <person name="Denoeud F."/>
            <person name="Belcram H."/>
            <person name="Links M.G."/>
            <person name="Just J."/>
            <person name="Clarke C."/>
            <person name="Bender T."/>
            <person name="Huebert T."/>
            <person name="Mason A.S."/>
            <person name="Pires J.C."/>
            <person name="Barker G."/>
            <person name="Moore J."/>
            <person name="Walley P.G."/>
            <person name="Manoli S."/>
            <person name="Batley J."/>
            <person name="Edwards D."/>
            <person name="Nelson M.N."/>
            <person name="Wang X."/>
            <person name="Paterson A.H."/>
            <person name="King G."/>
            <person name="Bancroft I."/>
            <person name="Chalhoub B."/>
            <person name="Sharpe A.G."/>
        </authorList>
    </citation>
    <scope>NUCLEOTIDE SEQUENCE</scope>
    <source>
        <strain evidence="6 7">cv. TO1000</strain>
    </source>
</reference>
<evidence type="ECO:0000256" key="4">
    <source>
        <dbReference type="SAM" id="MobiDB-lite"/>
    </source>
</evidence>
<evidence type="ECO:0000259" key="5">
    <source>
        <dbReference type="PROSITE" id="PS50600"/>
    </source>
</evidence>
<proteinExistence type="inferred from homology"/>
<evidence type="ECO:0000313" key="7">
    <source>
        <dbReference type="Proteomes" id="UP000032141"/>
    </source>
</evidence>
<evidence type="ECO:0000313" key="6">
    <source>
        <dbReference type="EnsemblPlants" id="Bo4g173540.1"/>
    </source>
</evidence>
<dbReference type="EnsemblPlants" id="Bo4g173540.1">
    <property type="protein sequence ID" value="Bo4g173540.1"/>
    <property type="gene ID" value="Bo4g173540"/>
</dbReference>
<dbReference type="Gene3D" id="3.40.395.10">
    <property type="entry name" value="Adenoviral Proteinase, Chain A"/>
    <property type="match status" value="1"/>
</dbReference>
<sequence length="877" mass="97671">MESPDEADYFPPLPPRMFAAGQEPVGIRVTPYHKASCITKILNALDEDEIEAIRISPFGKLVEIAEKPPFSGRLCRFLISRQLKVMKKHEAWFLFAGKPVRFSIREFALVTGLNCHKYPPHEKKKSKKPLLEKPYWGELFGAMDEVPVSYVIRILQKKTVTDPETRMKYAFLALLSSVLLPTSHNPRISHLHVEMIKNLENFLSYPWGRISFELLMSSIKERDEVSLSQNTIALKGFVLALQLVLIEAVPSITEVVQDGGSSGSEEDSIDDDNPGDDASKAKKNINPGHVREIDAAAKVPVRYLVSVGAGPNNAPPEFGSSDDEEDVLVDNLLNRIHNGFSFSNSNFTGGMSKTDVNIMREEAKKVNNPRKTSKVKPKQSDGPIFDAEYVANAVKNNVAEHLSRIQQQVQDVGVTFTKSQTLLQTNIQVSLDNFLREILKVIKPSCTDPRPTPANTPPPAMPLNRTTPVVCTTHVDACNIIKNAMRYPWVTITRLENNTLPLVAHTEGYGAEEPPVGTHDATGVVDDMGLLTDEQLAEGASVATEQNLMEDPHPIRTYPPVGDNCDLATNDDVPSNAAEHDDVAPPYRKSKRAKVVPRALVGDYQCDKRVLTRAWEAHVAAISSIPNNDYAAKRYSLSEKLNDSFVINVFGLSLESRELSLIVDRSTHLPAKVVDVLIRHTRSVLLTHPDQLQSKNSVFLETKFVSLLSKTFTRFSKAPKKENFRFPTSLSDILVGDCEIHEASRFYFPFNFDKKHWVGICIDCSNWQVIVLDCNYSLRTDGMISKELPPIAQMFPFLLRQAGKQIAAKDLKTLTVERPRSVPQNYSQFDSGITASLLIQAHAVGGVDVCKCITEHVLDAEVERTAVMIYEDNVGLL</sequence>
<name>A0A0D3C380_BRAOL</name>
<feature type="compositionally biased region" description="Acidic residues" evidence="4">
    <location>
        <begin position="264"/>
        <end position="275"/>
    </location>
</feature>
<keyword evidence="7" id="KW-1185">Reference proteome</keyword>
<dbReference type="AlphaFoldDB" id="A0A0D3C380"/>
<organism evidence="6 7">
    <name type="scientific">Brassica oleracea var. oleracea</name>
    <dbReference type="NCBI Taxonomy" id="109376"/>
    <lineage>
        <taxon>Eukaryota</taxon>
        <taxon>Viridiplantae</taxon>
        <taxon>Streptophyta</taxon>
        <taxon>Embryophyta</taxon>
        <taxon>Tracheophyta</taxon>
        <taxon>Spermatophyta</taxon>
        <taxon>Magnoliopsida</taxon>
        <taxon>eudicotyledons</taxon>
        <taxon>Gunneridae</taxon>
        <taxon>Pentapetalae</taxon>
        <taxon>rosids</taxon>
        <taxon>malvids</taxon>
        <taxon>Brassicales</taxon>
        <taxon>Brassicaceae</taxon>
        <taxon>Brassiceae</taxon>
        <taxon>Brassica</taxon>
    </lineage>
</organism>
<dbReference type="GO" id="GO:0006508">
    <property type="term" value="P:proteolysis"/>
    <property type="evidence" value="ECO:0007669"/>
    <property type="project" value="UniProtKB-KW"/>
</dbReference>
<dbReference type="PROSITE" id="PS50600">
    <property type="entry name" value="ULP_PROTEASE"/>
    <property type="match status" value="1"/>
</dbReference>
<keyword evidence="3" id="KW-0378">Hydrolase</keyword>
<dbReference type="PANTHER" id="PTHR48449:SF2">
    <property type="entry name" value="UBIQUITIN-LIKE PROTEASE FAMILY PROFILE DOMAIN-CONTAINING PROTEIN"/>
    <property type="match status" value="1"/>
</dbReference>
<protein>
    <recommendedName>
        <fullName evidence="5">Ubiquitin-like protease family profile domain-containing protein</fullName>
    </recommendedName>
</protein>
<reference evidence="6" key="2">
    <citation type="submission" date="2015-03" db="UniProtKB">
        <authorList>
            <consortium name="EnsemblPlants"/>
        </authorList>
    </citation>
    <scope>IDENTIFICATION</scope>
</reference>
<dbReference type="Pfam" id="PF02902">
    <property type="entry name" value="Peptidase_C48"/>
    <property type="match status" value="1"/>
</dbReference>
<keyword evidence="2" id="KW-0645">Protease</keyword>
<feature type="domain" description="Ubiquitin-like protease family profile" evidence="5">
    <location>
        <begin position="652"/>
        <end position="842"/>
    </location>
</feature>
<dbReference type="SUPFAM" id="SSF54001">
    <property type="entry name" value="Cysteine proteinases"/>
    <property type="match status" value="1"/>
</dbReference>
<dbReference type="InterPro" id="IPR015410">
    <property type="entry name" value="DUF1985"/>
</dbReference>
<dbReference type="InterPro" id="IPR003653">
    <property type="entry name" value="Peptidase_C48_C"/>
</dbReference>